<evidence type="ECO:0000313" key="1">
    <source>
        <dbReference type="EMBL" id="MEW9310239.1"/>
    </source>
</evidence>
<accession>A0ABV6ZB59</accession>
<dbReference type="EMBL" id="JBFNQD010000023">
    <property type="protein sequence ID" value="MEW9310239.1"/>
    <property type="molecule type" value="Genomic_DNA"/>
</dbReference>
<evidence type="ECO:0000313" key="4">
    <source>
        <dbReference type="Proteomes" id="UP001595190"/>
    </source>
</evidence>
<reference evidence="2 4" key="2">
    <citation type="submission" date="2024-09" db="EMBL/GenBank/DDBJ databases">
        <title>Description of Labrys sedimenti sp. nov., isolated from a diclofenac-degrading enrichment culture, and genome-based reclassification of Labrys portucalensis as a later heterotypic synonym of Labrys neptuniae.</title>
        <authorList>
            <person name="Tancsics A."/>
            <person name="Csepanyi A."/>
        </authorList>
    </citation>
    <scope>NUCLEOTIDE SEQUENCE [LARGE SCALE GENOMIC DNA]</scope>
    <source>
        <strain evidence="2 4">LMG 23412</strain>
    </source>
</reference>
<reference evidence="1 3" key="1">
    <citation type="submission" date="2024-07" db="EMBL/GenBank/DDBJ databases">
        <title>Description of Labrys sedimenti sp. nov., isolated from a diclofenac-degrading enrichment culture.</title>
        <authorList>
            <person name="Tancsics A."/>
            <person name="Csepanyi A."/>
        </authorList>
    </citation>
    <scope>NUCLEOTIDE SEQUENCE [LARGE SCALE GENOMIC DNA]</scope>
    <source>
        <strain evidence="1 3">LMG 23578</strain>
    </source>
</reference>
<dbReference type="Proteomes" id="UP001595190">
    <property type="component" value="Unassembled WGS sequence"/>
</dbReference>
<proteinExistence type="predicted"/>
<name>A0ABV6ZB59_9HYPH</name>
<gene>
    <name evidence="1" type="ORF">ABXS05_32175</name>
    <name evidence="2" type="ORF">ACETRX_07420</name>
</gene>
<protein>
    <submittedName>
        <fullName evidence="2">Uncharacterized protein</fullName>
    </submittedName>
</protein>
<evidence type="ECO:0000313" key="2">
    <source>
        <dbReference type="EMBL" id="MFC2249438.1"/>
    </source>
</evidence>
<sequence length="96" mass="10473">MKLTSVRIERALTQMDGRVIPESNPIVQELISIFGDHTFFVSNAGLSTVEPVEAGDTDLDKVRIVRLARWADESKASLVPHPPINTETMVTLSAAA</sequence>
<dbReference type="Proteomes" id="UP001555786">
    <property type="component" value="Unassembled WGS sequence"/>
</dbReference>
<evidence type="ECO:0000313" key="3">
    <source>
        <dbReference type="Proteomes" id="UP001555786"/>
    </source>
</evidence>
<organism evidence="2 4">
    <name type="scientific">Labrys neptuniae</name>
    <dbReference type="NCBI Taxonomy" id="376174"/>
    <lineage>
        <taxon>Bacteria</taxon>
        <taxon>Pseudomonadati</taxon>
        <taxon>Pseudomonadota</taxon>
        <taxon>Alphaproteobacteria</taxon>
        <taxon>Hyphomicrobiales</taxon>
        <taxon>Xanthobacteraceae</taxon>
        <taxon>Labrys</taxon>
    </lineage>
</organism>
<dbReference type="EMBL" id="JBHGPK010000002">
    <property type="protein sequence ID" value="MFC2249438.1"/>
    <property type="molecule type" value="Genomic_DNA"/>
</dbReference>
<keyword evidence="3" id="KW-1185">Reference proteome</keyword>
<comment type="caution">
    <text evidence="2">The sequence shown here is derived from an EMBL/GenBank/DDBJ whole genome shotgun (WGS) entry which is preliminary data.</text>
</comment>
<dbReference type="RefSeq" id="WP_068294959.1">
    <property type="nucleotide sequence ID" value="NZ_JBFNQD010000023.1"/>
</dbReference>